<keyword evidence="2 3" id="KW-0040">ANK repeat</keyword>
<evidence type="ECO:0000256" key="2">
    <source>
        <dbReference type="ARBA" id="ARBA00023043"/>
    </source>
</evidence>
<accession>A0A917JDV6</accession>
<dbReference type="InterPro" id="IPR036770">
    <property type="entry name" value="Ankyrin_rpt-contain_sf"/>
</dbReference>
<feature type="repeat" description="ANK" evidence="3">
    <location>
        <begin position="158"/>
        <end position="191"/>
    </location>
</feature>
<feature type="chain" id="PRO_5037342382" description="Ankyrin repeat domain-containing protein" evidence="4">
    <location>
        <begin position="19"/>
        <end position="510"/>
    </location>
</feature>
<keyword evidence="4" id="KW-0732">Signal</keyword>
<feature type="repeat" description="ANK" evidence="3">
    <location>
        <begin position="89"/>
        <end position="121"/>
    </location>
</feature>
<dbReference type="Pfam" id="PF12796">
    <property type="entry name" value="Ank_2"/>
    <property type="match status" value="3"/>
</dbReference>
<organism evidence="5 6">
    <name type="scientific">Mucilaginibacter galii</name>
    <dbReference type="NCBI Taxonomy" id="2005073"/>
    <lineage>
        <taxon>Bacteria</taxon>
        <taxon>Pseudomonadati</taxon>
        <taxon>Bacteroidota</taxon>
        <taxon>Sphingobacteriia</taxon>
        <taxon>Sphingobacteriales</taxon>
        <taxon>Sphingobacteriaceae</taxon>
        <taxon>Mucilaginibacter</taxon>
    </lineage>
</organism>
<dbReference type="EMBL" id="BMDO01000016">
    <property type="protein sequence ID" value="GGI52727.1"/>
    <property type="molecule type" value="Genomic_DNA"/>
</dbReference>
<gene>
    <name evidence="5" type="ORF">GCM10011425_39390</name>
</gene>
<dbReference type="InterPro" id="IPR051165">
    <property type="entry name" value="Multifunctional_ANK_Repeat"/>
</dbReference>
<proteinExistence type="predicted"/>
<keyword evidence="1" id="KW-0677">Repeat</keyword>
<evidence type="ECO:0000256" key="3">
    <source>
        <dbReference type="PROSITE-ProRule" id="PRU00023"/>
    </source>
</evidence>
<dbReference type="SUPFAM" id="SSF48403">
    <property type="entry name" value="Ankyrin repeat"/>
    <property type="match status" value="2"/>
</dbReference>
<dbReference type="AlphaFoldDB" id="A0A917JDV6"/>
<dbReference type="PANTHER" id="PTHR24123:SF33">
    <property type="entry name" value="PROTEIN HOS4"/>
    <property type="match status" value="1"/>
</dbReference>
<feature type="repeat" description="ANK" evidence="3">
    <location>
        <begin position="262"/>
        <end position="295"/>
    </location>
</feature>
<dbReference type="Proteomes" id="UP000662074">
    <property type="component" value="Unassembled WGS sequence"/>
</dbReference>
<comment type="caution">
    <text evidence="5">The sequence shown here is derived from an EMBL/GenBank/DDBJ whole genome shotgun (WGS) entry which is preliminary data.</text>
</comment>
<dbReference type="PANTHER" id="PTHR24123">
    <property type="entry name" value="ANKYRIN REPEAT-CONTAINING"/>
    <property type="match status" value="1"/>
</dbReference>
<feature type="repeat" description="ANK" evidence="3">
    <location>
        <begin position="122"/>
        <end position="156"/>
    </location>
</feature>
<feature type="repeat" description="ANK" evidence="3">
    <location>
        <begin position="418"/>
        <end position="450"/>
    </location>
</feature>
<sequence length="510" mass="54602">MKKLLIAVSAFISFSAQAQTNTLLEQSFWQGQPNVTQVKAQVEKGSNPSQFNAMSFDPVVMAINAQAPTETIKYLIDQPGNNVDKLTHDGRTYLHWAANRGNAEVLEYLLNKGAKVNIMDSHGTTPLLFAAASGQPNTKIYDLLLAHGDNLKKNVNQDGANALLLAVANDKELTLTNYFISKGLDLNSTDAIGNNAFSYAARSGNIELLKTLVQKGVKPNQNALLMAAQSGGGRRGGSAGAGLPVYHYLESLNISPATTNKSGANVLHYIARKPNQSEIINYFLSKGVDVNKADEDGNTPLMNAAAGNRDTAVMAMLIPKVKNINQANLKGETPLAMAVRSNSPEVVAYLLSKGADVKALDKNGNNLAFYLMESYRPQGQGFGGPAAQQGGAPKQDDFDAKLTILKAKGLDVAAPQKNGNTLYHLAIAKNDIGLLKRLQPLGVDVNAKNTEGLTALHKAAMVAKDDAMMKYLLSIGAKKEAVTNFKETAFDLASENESLSKKNVSVNFLK</sequence>
<dbReference type="PROSITE" id="PS50088">
    <property type="entry name" value="ANK_REPEAT"/>
    <property type="match status" value="8"/>
</dbReference>
<feature type="signal peptide" evidence="4">
    <location>
        <begin position="1"/>
        <end position="18"/>
    </location>
</feature>
<evidence type="ECO:0000313" key="6">
    <source>
        <dbReference type="Proteomes" id="UP000662074"/>
    </source>
</evidence>
<evidence type="ECO:0000313" key="5">
    <source>
        <dbReference type="EMBL" id="GGI52727.1"/>
    </source>
</evidence>
<dbReference type="Pfam" id="PF13637">
    <property type="entry name" value="Ank_4"/>
    <property type="match status" value="1"/>
</dbReference>
<keyword evidence="6" id="KW-1185">Reference proteome</keyword>
<dbReference type="PRINTS" id="PR01415">
    <property type="entry name" value="ANKYRIN"/>
</dbReference>
<reference evidence="5" key="2">
    <citation type="submission" date="2020-09" db="EMBL/GenBank/DDBJ databases">
        <authorList>
            <person name="Sun Q."/>
            <person name="Sedlacek I."/>
        </authorList>
    </citation>
    <scope>NUCLEOTIDE SEQUENCE</scope>
    <source>
        <strain evidence="5">CCM 8711</strain>
    </source>
</reference>
<evidence type="ECO:0008006" key="7">
    <source>
        <dbReference type="Google" id="ProtNLM"/>
    </source>
</evidence>
<feature type="repeat" description="ANK" evidence="3">
    <location>
        <begin position="330"/>
        <end position="362"/>
    </location>
</feature>
<dbReference type="InterPro" id="IPR002110">
    <property type="entry name" value="Ankyrin_rpt"/>
</dbReference>
<name>A0A917JDV6_9SPHI</name>
<feature type="repeat" description="ANK" evidence="3">
    <location>
        <begin position="192"/>
        <end position="224"/>
    </location>
</feature>
<dbReference type="PROSITE" id="PS50297">
    <property type="entry name" value="ANK_REP_REGION"/>
    <property type="match status" value="6"/>
</dbReference>
<reference evidence="5" key="1">
    <citation type="journal article" date="2014" name="Int. J. Syst. Evol. Microbiol.">
        <title>Complete genome sequence of Corynebacterium casei LMG S-19264T (=DSM 44701T), isolated from a smear-ripened cheese.</title>
        <authorList>
            <consortium name="US DOE Joint Genome Institute (JGI-PGF)"/>
            <person name="Walter F."/>
            <person name="Albersmeier A."/>
            <person name="Kalinowski J."/>
            <person name="Ruckert C."/>
        </authorList>
    </citation>
    <scope>NUCLEOTIDE SEQUENCE</scope>
    <source>
        <strain evidence="5">CCM 8711</strain>
    </source>
</reference>
<evidence type="ECO:0000256" key="4">
    <source>
        <dbReference type="SAM" id="SignalP"/>
    </source>
</evidence>
<dbReference type="SMART" id="SM00248">
    <property type="entry name" value="ANK"/>
    <property type="match status" value="10"/>
</dbReference>
<dbReference type="Gene3D" id="1.25.40.20">
    <property type="entry name" value="Ankyrin repeat-containing domain"/>
    <property type="match status" value="4"/>
</dbReference>
<protein>
    <recommendedName>
        <fullName evidence="7">Ankyrin repeat domain-containing protein</fullName>
    </recommendedName>
</protein>
<evidence type="ECO:0000256" key="1">
    <source>
        <dbReference type="ARBA" id="ARBA00022737"/>
    </source>
</evidence>
<feature type="repeat" description="ANK" evidence="3">
    <location>
        <begin position="451"/>
        <end position="484"/>
    </location>
</feature>
<dbReference type="RefSeq" id="WP_188418836.1">
    <property type="nucleotide sequence ID" value="NZ_BMDO01000016.1"/>
</dbReference>